<gene>
    <name evidence="1" type="ordered locus">Spica_2400</name>
</gene>
<organism evidence="1 2">
    <name type="scientific">Gracilinema caldarium (strain ATCC 51460 / DSM 7334 / H1)</name>
    <name type="common">Treponema caldarium</name>
    <dbReference type="NCBI Taxonomy" id="744872"/>
    <lineage>
        <taxon>Bacteria</taxon>
        <taxon>Pseudomonadati</taxon>
        <taxon>Spirochaetota</taxon>
        <taxon>Spirochaetia</taxon>
        <taxon>Spirochaetales</taxon>
        <taxon>Breznakiellaceae</taxon>
        <taxon>Gracilinema</taxon>
    </lineage>
</organism>
<name>F8F463_GRAC1</name>
<dbReference type="OrthoDB" id="360408at2"/>
<evidence type="ECO:0000313" key="2">
    <source>
        <dbReference type="Proteomes" id="UP000000503"/>
    </source>
</evidence>
<dbReference type="Proteomes" id="UP000000503">
    <property type="component" value="Chromosome"/>
</dbReference>
<dbReference type="AlphaFoldDB" id="F8F463"/>
<protein>
    <submittedName>
        <fullName evidence="1">Uncharacterized protein</fullName>
    </submittedName>
</protein>
<sequence>MTRGILIVGNTAPLTLALSQEAAKRLESHGLALLGNPEPDNPMQFPPPPATIPLIWTPGSSISARTLLISAENRFSRIDEVLLVLSPPTLRIRPDQIDTAHISPMIDDYLKGWYYLVRELFRYYRQRKEGTLALVLSEAPLVTEKEESPDMLGPVLGSAFRAFMQSVLATAVTNPFRILGFTVNDSSQHEDFAEFIFKVLDDDTKRDTGKLHRFGKLNLFR</sequence>
<dbReference type="KEGG" id="scd:Spica_2400"/>
<dbReference type="EMBL" id="CP002868">
    <property type="protein sequence ID" value="AEJ20510.1"/>
    <property type="molecule type" value="Genomic_DNA"/>
</dbReference>
<reference evidence="2" key="1">
    <citation type="journal article" date="2013" name="Stand. Genomic Sci.">
        <title>Genome sequence of the thermophilic fresh-water bacterium Spirochaeta caldaria type strain (H1(T)), reclassification of Spirochaeta caldaria, Spirochaeta stenostrepta, and Spirochaeta zuelzerae in the genus Treponema as Treponema caldaria comb. nov., Treponema stenostrepta comb. nov., and Treponema zuelzerae comb. nov., and emendation of the genus Treponema.</title>
        <authorList>
            <person name="Abt B."/>
            <person name="Goker M."/>
            <person name="Scheuner C."/>
            <person name="Han C."/>
            <person name="Lu M."/>
            <person name="Misra M."/>
            <person name="Lapidus A."/>
            <person name="Nolan M."/>
            <person name="Lucas S."/>
            <person name="Hammon N."/>
            <person name="Deshpande S."/>
            <person name="Cheng J.F."/>
            <person name="Tapia R."/>
            <person name="Goodwin L.A."/>
            <person name="Pitluck S."/>
            <person name="Liolios K."/>
            <person name="Pagani I."/>
            <person name="Ivanova N."/>
            <person name="Mavromatis K."/>
            <person name="Mikhailova N."/>
            <person name="Huntemann M."/>
            <person name="Pati A."/>
            <person name="Chen A."/>
            <person name="Palaniappan K."/>
            <person name="Land M."/>
            <person name="Hauser L."/>
            <person name="Jeffries C.D."/>
            <person name="Rohde M."/>
            <person name="Spring S."/>
            <person name="Gronow S."/>
            <person name="Detter J.C."/>
            <person name="Bristow J."/>
            <person name="Eisen J.A."/>
            <person name="Markowitz V."/>
            <person name="Hugenholtz P."/>
            <person name="Kyrpides N.C."/>
            <person name="Woyke T."/>
            <person name="Klenk H.P."/>
        </authorList>
    </citation>
    <scope>NUCLEOTIDE SEQUENCE</scope>
    <source>
        <strain evidence="2">ATCC 51460 / DSM 7334 / H1</strain>
    </source>
</reference>
<dbReference type="HOGENOM" id="CLU_1250181_0_0_12"/>
<keyword evidence="2" id="KW-1185">Reference proteome</keyword>
<dbReference type="eggNOG" id="COG4221">
    <property type="taxonomic scope" value="Bacteria"/>
</dbReference>
<accession>F8F463</accession>
<dbReference type="RefSeq" id="WP_013969791.1">
    <property type="nucleotide sequence ID" value="NC_015732.1"/>
</dbReference>
<proteinExistence type="predicted"/>
<dbReference type="STRING" id="744872.Spica_2400"/>
<evidence type="ECO:0000313" key="1">
    <source>
        <dbReference type="EMBL" id="AEJ20510.1"/>
    </source>
</evidence>